<gene>
    <name evidence="2" type="ORF">S01H4_20487</name>
</gene>
<feature type="non-terminal residue" evidence="2">
    <location>
        <position position="1"/>
    </location>
</feature>
<proteinExistence type="predicted"/>
<feature type="domain" description="DUF4325" evidence="1">
    <location>
        <begin position="175"/>
        <end position="227"/>
    </location>
</feature>
<dbReference type="InterPro" id="IPR025474">
    <property type="entry name" value="DUF4325"/>
</dbReference>
<evidence type="ECO:0000313" key="2">
    <source>
        <dbReference type="EMBL" id="GAG64820.1"/>
    </source>
</evidence>
<organism evidence="2">
    <name type="scientific">marine sediment metagenome</name>
    <dbReference type="NCBI Taxonomy" id="412755"/>
    <lineage>
        <taxon>unclassified sequences</taxon>
        <taxon>metagenomes</taxon>
        <taxon>ecological metagenomes</taxon>
    </lineage>
</organism>
<dbReference type="EMBL" id="BART01009218">
    <property type="protein sequence ID" value="GAG64820.1"/>
    <property type="molecule type" value="Genomic_DNA"/>
</dbReference>
<reference evidence="2" key="1">
    <citation type="journal article" date="2014" name="Front. Microbiol.">
        <title>High frequency of phylogenetically diverse reductive dehalogenase-homologous genes in deep subseafloor sedimentary metagenomes.</title>
        <authorList>
            <person name="Kawai M."/>
            <person name="Futagami T."/>
            <person name="Toyoda A."/>
            <person name="Takaki Y."/>
            <person name="Nishi S."/>
            <person name="Hori S."/>
            <person name="Arai W."/>
            <person name="Tsubouchi T."/>
            <person name="Morono Y."/>
            <person name="Uchiyama I."/>
            <person name="Ito T."/>
            <person name="Fujiyama A."/>
            <person name="Inagaki F."/>
            <person name="Takami H."/>
        </authorList>
    </citation>
    <scope>NUCLEOTIDE SEQUENCE</scope>
    <source>
        <strain evidence="2">Expedition CK06-06</strain>
    </source>
</reference>
<accession>X0Z634</accession>
<dbReference type="AlphaFoldDB" id="X0Z634"/>
<protein>
    <recommendedName>
        <fullName evidence="1">DUF4325 domain-containing protein</fullName>
    </recommendedName>
</protein>
<sequence>IIGICEYGFTEIFNNVIDHSVGSNAFAGYTHLPNKIKMFVSDDGVGIFNKITRELKLADNREAILELSKGKLTTDPQNHTGEGIFFTTRMFDKFSILSGDLYFSHGLFDDWLIEDKKDKTKGTYVRMEIATKSSRTVQDIFDKYSGEEYDYGFRRTHVPLLLAKYGEGKLVSRSQAKRVLARFDRFDEVLLDFTGVDFVGQAFIDEIFRVYSNKNPKTKILWIRTNSRIDSMIKTIINSPQGN</sequence>
<comment type="caution">
    <text evidence="2">The sequence shown here is derived from an EMBL/GenBank/DDBJ whole genome shotgun (WGS) entry which is preliminary data.</text>
</comment>
<dbReference type="Pfam" id="PF14213">
    <property type="entry name" value="DUF4325"/>
    <property type="match status" value="1"/>
</dbReference>
<name>X0Z634_9ZZZZ</name>
<evidence type="ECO:0000259" key="1">
    <source>
        <dbReference type="Pfam" id="PF14213"/>
    </source>
</evidence>